<sequence>MCFYPAASEGAGILYATKIRRWSPRIFRISRAVHHLDESFSTSLKANIEATFESLGRSLPRIWHSHISVAEQRQSIEATPTEWGELPWDTFRKIVRESGTPIRSNTSKFKGEDGKVKKLSWNRDLLEAIKPIIGEWKNKMLYGTRNMSIINYGQIQGLLNDMTLAIERGVREFCVGETCGARMGQEEVRYFSSVREVQEESPSRLSSRLQLRYYWNRYQLYDRKTQRGRIREGYHGAEGQRTASSSKKGPVQYTNLPGQKTMRRSSDEWRSLLPRKSKSI</sequence>
<name>A0A6A6E2X2_9PEZI</name>
<accession>A0A6A6E2X2</accession>
<evidence type="ECO:0000256" key="1">
    <source>
        <dbReference type="SAM" id="MobiDB-lite"/>
    </source>
</evidence>
<dbReference type="AlphaFoldDB" id="A0A6A6E2X2"/>
<gene>
    <name evidence="2" type="ORF">K469DRAFT_750700</name>
</gene>
<keyword evidence="3" id="KW-1185">Reference proteome</keyword>
<feature type="compositionally biased region" description="Polar residues" evidence="1">
    <location>
        <begin position="241"/>
        <end position="258"/>
    </location>
</feature>
<protein>
    <submittedName>
        <fullName evidence="2">Uncharacterized protein</fullName>
    </submittedName>
</protein>
<evidence type="ECO:0000313" key="3">
    <source>
        <dbReference type="Proteomes" id="UP000800200"/>
    </source>
</evidence>
<proteinExistence type="predicted"/>
<dbReference type="Proteomes" id="UP000800200">
    <property type="component" value="Unassembled WGS sequence"/>
</dbReference>
<dbReference type="EMBL" id="ML994636">
    <property type="protein sequence ID" value="KAF2184838.1"/>
    <property type="molecule type" value="Genomic_DNA"/>
</dbReference>
<organism evidence="2 3">
    <name type="scientific">Zopfia rhizophila CBS 207.26</name>
    <dbReference type="NCBI Taxonomy" id="1314779"/>
    <lineage>
        <taxon>Eukaryota</taxon>
        <taxon>Fungi</taxon>
        <taxon>Dikarya</taxon>
        <taxon>Ascomycota</taxon>
        <taxon>Pezizomycotina</taxon>
        <taxon>Dothideomycetes</taxon>
        <taxon>Dothideomycetes incertae sedis</taxon>
        <taxon>Zopfiaceae</taxon>
        <taxon>Zopfia</taxon>
    </lineage>
</organism>
<feature type="region of interest" description="Disordered" evidence="1">
    <location>
        <begin position="233"/>
        <end position="280"/>
    </location>
</feature>
<evidence type="ECO:0000313" key="2">
    <source>
        <dbReference type="EMBL" id="KAF2184838.1"/>
    </source>
</evidence>
<reference evidence="2" key="1">
    <citation type="journal article" date="2020" name="Stud. Mycol.">
        <title>101 Dothideomycetes genomes: a test case for predicting lifestyles and emergence of pathogens.</title>
        <authorList>
            <person name="Haridas S."/>
            <person name="Albert R."/>
            <person name="Binder M."/>
            <person name="Bloem J."/>
            <person name="Labutti K."/>
            <person name="Salamov A."/>
            <person name="Andreopoulos B."/>
            <person name="Baker S."/>
            <person name="Barry K."/>
            <person name="Bills G."/>
            <person name="Bluhm B."/>
            <person name="Cannon C."/>
            <person name="Castanera R."/>
            <person name="Culley D."/>
            <person name="Daum C."/>
            <person name="Ezra D."/>
            <person name="Gonzalez J."/>
            <person name="Henrissat B."/>
            <person name="Kuo A."/>
            <person name="Liang C."/>
            <person name="Lipzen A."/>
            <person name="Lutzoni F."/>
            <person name="Magnuson J."/>
            <person name="Mondo S."/>
            <person name="Nolan M."/>
            <person name="Ohm R."/>
            <person name="Pangilinan J."/>
            <person name="Park H.-J."/>
            <person name="Ramirez L."/>
            <person name="Alfaro M."/>
            <person name="Sun H."/>
            <person name="Tritt A."/>
            <person name="Yoshinaga Y."/>
            <person name="Zwiers L.-H."/>
            <person name="Turgeon B."/>
            <person name="Goodwin S."/>
            <person name="Spatafora J."/>
            <person name="Crous P."/>
            <person name="Grigoriev I."/>
        </authorList>
    </citation>
    <scope>NUCLEOTIDE SEQUENCE</scope>
    <source>
        <strain evidence="2">CBS 207.26</strain>
    </source>
</reference>